<keyword evidence="12" id="KW-1185">Reference proteome</keyword>
<dbReference type="Gene3D" id="3.30.420.150">
    <property type="entry name" value="Exopolyphosphatase. Domain 2"/>
    <property type="match status" value="1"/>
</dbReference>
<reference evidence="11" key="1">
    <citation type="journal article" date="2020" name="Stud. Mycol.">
        <title>101 Dothideomycetes genomes: a test case for predicting lifestyles and emergence of pathogens.</title>
        <authorList>
            <person name="Haridas S."/>
            <person name="Albert R."/>
            <person name="Binder M."/>
            <person name="Bloem J."/>
            <person name="Labutti K."/>
            <person name="Salamov A."/>
            <person name="Andreopoulos B."/>
            <person name="Baker S."/>
            <person name="Barry K."/>
            <person name="Bills G."/>
            <person name="Bluhm B."/>
            <person name="Cannon C."/>
            <person name="Castanera R."/>
            <person name="Culley D."/>
            <person name="Daum C."/>
            <person name="Ezra D."/>
            <person name="Gonzalez J."/>
            <person name="Henrissat B."/>
            <person name="Kuo A."/>
            <person name="Liang C."/>
            <person name="Lipzen A."/>
            <person name="Lutzoni F."/>
            <person name="Magnuson J."/>
            <person name="Mondo S."/>
            <person name="Nolan M."/>
            <person name="Ohm R."/>
            <person name="Pangilinan J."/>
            <person name="Park H.-J."/>
            <person name="Ramirez L."/>
            <person name="Alfaro M."/>
            <person name="Sun H."/>
            <person name="Tritt A."/>
            <person name="Yoshinaga Y."/>
            <person name="Zwiers L.-H."/>
            <person name="Turgeon B."/>
            <person name="Goodwin S."/>
            <person name="Spatafora J."/>
            <person name="Crous P."/>
            <person name="Grigoriev I."/>
        </authorList>
    </citation>
    <scope>NUCLEOTIDE SEQUENCE</scope>
    <source>
        <strain evidence="11">CBS 119687</strain>
    </source>
</reference>
<evidence type="ECO:0000256" key="4">
    <source>
        <dbReference type="ARBA" id="ARBA00037742"/>
    </source>
</evidence>
<sequence length="572" mass="62413">MSSGIEVPGQRRPGIWSYFSFAGTRRRPLSVSLPRTFDPHRDPHDKTDRRRSNNSNGFMSDFKTSANMNQGQRVRYLKTGGIIAFIVLVLYFVAPRSGLSTAVDTSGGNTAAGGVAAKCVKSFSKDKPLIQYALMIDAGSTGSRIHVYKFNNCGPSPELESEIFEQTPKKDGGSGLSSYGADAEGAAKSLDVLLDVAVKNVPPEYQACTPIAVKATAGLRKLGEEKSSNTLAAVRNRLENAYPFPLVSEERNGVEVMPGEMEGVYAWITINYLLGKVGGPDKNPTAAVLDLGGGSTQIVFEPTFPDSPRGGLPTELAEGDHKYKLEFGSHVFKLYQHSYLGYGLMEARNNLHSTILDSLYTQNKDSGSKAYLDSPIVNPCIAPGMSREVNVAMPADHPLGATVKVNMTGPLTAAPTQCRGWAEKTLHKDDECKIAPCAFRGVHQPPFEQTFASEAVYLLSYFYDRTQDLGMPESFTLRELGDLAQKVCQGEKGWDVFQGVPNAMDELRGRPEWCLDLNFQLALLHTGYGMPLDREVKIAKQVKGNELGWCLGASLPLLEANSGWQCKIKEIH</sequence>
<evidence type="ECO:0000256" key="5">
    <source>
        <dbReference type="ARBA" id="ARBA00038903"/>
    </source>
</evidence>
<accession>A0A6A6A6G1</accession>
<dbReference type="GO" id="GO:0005524">
    <property type="term" value="F:ATP binding"/>
    <property type="evidence" value="ECO:0007669"/>
    <property type="project" value="UniProtKB-KW"/>
</dbReference>
<dbReference type="EC" id="3.6.1.42" evidence="5"/>
<dbReference type="OrthoDB" id="6372431at2759"/>
<feature type="compositionally biased region" description="Polar residues" evidence="9">
    <location>
        <begin position="53"/>
        <end position="64"/>
    </location>
</feature>
<evidence type="ECO:0000313" key="11">
    <source>
        <dbReference type="EMBL" id="KAF2126358.1"/>
    </source>
</evidence>
<proteinExistence type="inferred from homology"/>
<evidence type="ECO:0000256" key="1">
    <source>
        <dbReference type="ARBA" id="ARBA00004323"/>
    </source>
</evidence>
<keyword evidence="10" id="KW-1133">Transmembrane helix</keyword>
<comment type="function">
    <text evidence="4">After transfer of sugars to endogenous macromolecular acceptors, the enzyme converts nucleoside diphosphates to nucleoside monophosphates which in turn exit the Golgi lumen in a coupled antiporter reaction, allowing entry of additional nucleotide sugar from the cytosol.</text>
</comment>
<gene>
    <name evidence="11" type="ORF">P153DRAFT_345978</name>
</gene>
<evidence type="ECO:0000256" key="6">
    <source>
        <dbReference type="PIRSR" id="PIRSR600407-1"/>
    </source>
</evidence>
<dbReference type="GO" id="GO:0045134">
    <property type="term" value="F:UDP phosphatase activity"/>
    <property type="evidence" value="ECO:0007669"/>
    <property type="project" value="TreeGrafter"/>
</dbReference>
<evidence type="ECO:0000256" key="7">
    <source>
        <dbReference type="PIRSR" id="PIRSR600407-2"/>
    </source>
</evidence>
<evidence type="ECO:0000256" key="2">
    <source>
        <dbReference type="ARBA" id="ARBA00009283"/>
    </source>
</evidence>
<dbReference type="GO" id="GO:0000139">
    <property type="term" value="C:Golgi membrane"/>
    <property type="evidence" value="ECO:0007669"/>
    <property type="project" value="UniProtKB-SubCell"/>
</dbReference>
<dbReference type="CDD" id="cd24040">
    <property type="entry name" value="ASKHA_NBD_GDA1"/>
    <property type="match status" value="1"/>
</dbReference>
<feature type="transmembrane region" description="Helical" evidence="10">
    <location>
        <begin position="76"/>
        <end position="94"/>
    </location>
</feature>
<dbReference type="InterPro" id="IPR000407">
    <property type="entry name" value="GDA1_CD39_NTPase"/>
</dbReference>
<keyword evidence="10" id="KW-0812">Transmembrane</keyword>
<comment type="similarity">
    <text evidence="2 8">Belongs to the GDA1/CD39 NTPase family.</text>
</comment>
<evidence type="ECO:0000256" key="3">
    <source>
        <dbReference type="ARBA" id="ARBA00022801"/>
    </source>
</evidence>
<keyword evidence="3 8" id="KW-0378">Hydrolase</keyword>
<dbReference type="EMBL" id="ML977513">
    <property type="protein sequence ID" value="KAF2126358.1"/>
    <property type="molecule type" value="Genomic_DNA"/>
</dbReference>
<dbReference type="PANTHER" id="PTHR11782:SF83">
    <property type="entry name" value="GUANOSINE-DIPHOSPHATASE"/>
    <property type="match status" value="1"/>
</dbReference>
<dbReference type="PANTHER" id="PTHR11782">
    <property type="entry name" value="ADENOSINE/GUANOSINE DIPHOSPHATASE"/>
    <property type="match status" value="1"/>
</dbReference>
<dbReference type="GO" id="GO:0006487">
    <property type="term" value="P:protein N-linked glycosylation"/>
    <property type="evidence" value="ECO:0007669"/>
    <property type="project" value="TreeGrafter"/>
</dbReference>
<keyword evidence="7" id="KW-0067">ATP-binding</keyword>
<dbReference type="GO" id="GO:0017111">
    <property type="term" value="F:ribonucleoside triphosphate phosphatase activity"/>
    <property type="evidence" value="ECO:0007669"/>
    <property type="project" value="TreeGrafter"/>
</dbReference>
<feature type="active site" description="Proton acceptor" evidence="6">
    <location>
        <position position="262"/>
    </location>
</feature>
<evidence type="ECO:0000256" key="10">
    <source>
        <dbReference type="SAM" id="Phobius"/>
    </source>
</evidence>
<name>A0A6A6A6G1_9PLEO</name>
<dbReference type="GeneID" id="54406538"/>
<dbReference type="Pfam" id="PF01150">
    <property type="entry name" value="GDA1_CD39"/>
    <property type="match status" value="1"/>
</dbReference>
<evidence type="ECO:0000313" key="12">
    <source>
        <dbReference type="Proteomes" id="UP000799771"/>
    </source>
</evidence>
<dbReference type="AlphaFoldDB" id="A0A6A6A6G1"/>
<dbReference type="GO" id="GO:0004382">
    <property type="term" value="F:GDP phosphatase activity"/>
    <property type="evidence" value="ECO:0007669"/>
    <property type="project" value="UniProtKB-EC"/>
</dbReference>
<organism evidence="11 12">
    <name type="scientific">Dothidotthia symphoricarpi CBS 119687</name>
    <dbReference type="NCBI Taxonomy" id="1392245"/>
    <lineage>
        <taxon>Eukaryota</taxon>
        <taxon>Fungi</taxon>
        <taxon>Dikarya</taxon>
        <taxon>Ascomycota</taxon>
        <taxon>Pezizomycotina</taxon>
        <taxon>Dothideomycetes</taxon>
        <taxon>Pleosporomycetidae</taxon>
        <taxon>Pleosporales</taxon>
        <taxon>Dothidotthiaceae</taxon>
        <taxon>Dothidotthia</taxon>
    </lineage>
</organism>
<dbReference type="RefSeq" id="XP_033520750.1">
    <property type="nucleotide sequence ID" value="XM_033666106.1"/>
</dbReference>
<evidence type="ECO:0000256" key="9">
    <source>
        <dbReference type="SAM" id="MobiDB-lite"/>
    </source>
</evidence>
<dbReference type="Proteomes" id="UP000799771">
    <property type="component" value="Unassembled WGS sequence"/>
</dbReference>
<dbReference type="PROSITE" id="PS01238">
    <property type="entry name" value="GDA1_CD39_NTPASE"/>
    <property type="match status" value="1"/>
</dbReference>
<keyword evidence="10" id="KW-0472">Membrane</keyword>
<feature type="binding site" evidence="7">
    <location>
        <begin position="293"/>
        <end position="297"/>
    </location>
    <ligand>
        <name>ATP</name>
        <dbReference type="ChEBI" id="CHEBI:30616"/>
    </ligand>
</feature>
<comment type="subcellular location">
    <subcellularLocation>
        <location evidence="1">Golgi apparatus membrane</location>
        <topology evidence="1">Single-pass type II membrane protein</topology>
    </subcellularLocation>
</comment>
<feature type="region of interest" description="Disordered" evidence="9">
    <location>
        <begin position="30"/>
        <end position="64"/>
    </location>
</feature>
<feature type="compositionally biased region" description="Basic and acidic residues" evidence="9">
    <location>
        <begin position="37"/>
        <end position="51"/>
    </location>
</feature>
<keyword evidence="7" id="KW-0547">Nucleotide-binding</keyword>
<dbReference type="Gene3D" id="3.30.420.40">
    <property type="match status" value="1"/>
</dbReference>
<dbReference type="GO" id="GO:0009134">
    <property type="term" value="P:nucleoside diphosphate catabolic process"/>
    <property type="evidence" value="ECO:0007669"/>
    <property type="project" value="TreeGrafter"/>
</dbReference>
<evidence type="ECO:0000256" key="8">
    <source>
        <dbReference type="RuleBase" id="RU003833"/>
    </source>
</evidence>
<protein>
    <recommendedName>
        <fullName evidence="5">guanosine-diphosphatase</fullName>
        <ecNumber evidence="5">3.6.1.42</ecNumber>
    </recommendedName>
</protein>